<dbReference type="SUPFAM" id="SSF55729">
    <property type="entry name" value="Acyl-CoA N-acyltransferases (Nat)"/>
    <property type="match status" value="1"/>
</dbReference>
<evidence type="ECO:0000313" key="2">
    <source>
        <dbReference type="EMBL" id="AHB50249.1"/>
    </source>
</evidence>
<dbReference type="AlphaFoldDB" id="V5SJU6"/>
<dbReference type="InterPro" id="IPR000182">
    <property type="entry name" value="GNAT_dom"/>
</dbReference>
<dbReference type="EMBL" id="CP006912">
    <property type="protein sequence ID" value="AHB50249.1"/>
    <property type="molecule type" value="Genomic_DNA"/>
</dbReference>
<dbReference type="Gene3D" id="3.40.630.30">
    <property type="match status" value="1"/>
</dbReference>
<dbReference type="PATRIC" id="fig|1029756.8.peg.2520"/>
<sequence length="202" mass="22406">MLEQYADYQLCLVNEETGYPVAVANCVPVPCSGPDDLPPEGWDWLLETAAKPKGPHNMLGALAISVPAIHRSKGYARKMIRALLDLAEAKGLHGLVAPVRPSAKAHHPWVSIDDYISWTDHEGRIYDPWLRSHLSSGGKLVGPCERSMVVHEPLPFWETWAKQTFDETGAYVLDGVLTPVEIDVACQYGRYEEPNVWVAYAA</sequence>
<dbReference type="Proteomes" id="UP000018542">
    <property type="component" value="Chromosome"/>
</dbReference>
<keyword evidence="3" id="KW-1185">Reference proteome</keyword>
<dbReference type="HOGENOM" id="CLU_069431_0_0_5"/>
<feature type="domain" description="N-acetyltransferase" evidence="1">
    <location>
        <begin position="10"/>
        <end position="102"/>
    </location>
</feature>
<name>V5SJU6_9HYPH</name>
<dbReference type="GO" id="GO:0016747">
    <property type="term" value="F:acyltransferase activity, transferring groups other than amino-acyl groups"/>
    <property type="evidence" value="ECO:0007669"/>
    <property type="project" value="InterPro"/>
</dbReference>
<evidence type="ECO:0000259" key="1">
    <source>
        <dbReference type="Pfam" id="PF00583"/>
    </source>
</evidence>
<accession>V5SJU6</accession>
<dbReference type="Pfam" id="PF00583">
    <property type="entry name" value="Acetyltransf_1"/>
    <property type="match status" value="1"/>
</dbReference>
<gene>
    <name evidence="2" type="ORF">W911_12135</name>
</gene>
<organism evidence="2 3">
    <name type="scientific">Hyphomicrobium nitrativorans NL23</name>
    <dbReference type="NCBI Taxonomy" id="1029756"/>
    <lineage>
        <taxon>Bacteria</taxon>
        <taxon>Pseudomonadati</taxon>
        <taxon>Pseudomonadota</taxon>
        <taxon>Alphaproteobacteria</taxon>
        <taxon>Hyphomicrobiales</taxon>
        <taxon>Hyphomicrobiaceae</taxon>
        <taxon>Hyphomicrobium</taxon>
    </lineage>
</organism>
<evidence type="ECO:0000313" key="3">
    <source>
        <dbReference type="Proteomes" id="UP000018542"/>
    </source>
</evidence>
<reference evidence="2 3" key="1">
    <citation type="journal article" date="2014" name="Genome Announc.">
        <title>Complete Genome Sequence of Hyphomicrobium nitrativorans Strain NL23, a Denitrifying Bacterium Isolated from Biofilm of a Methanol-Fed Denitrification System Treating Seawater at the Montreal Biodome.</title>
        <authorList>
            <person name="Martineau C."/>
            <person name="Villeneuve C."/>
            <person name="Mauffrey F."/>
            <person name="Villemur R."/>
        </authorList>
    </citation>
    <scope>NUCLEOTIDE SEQUENCE [LARGE SCALE GENOMIC DNA]</scope>
    <source>
        <strain evidence="2">NL23</strain>
    </source>
</reference>
<protein>
    <recommendedName>
        <fullName evidence="1">N-acetyltransferase domain-containing protein</fullName>
    </recommendedName>
</protein>
<dbReference type="InterPro" id="IPR016181">
    <property type="entry name" value="Acyl_CoA_acyltransferase"/>
</dbReference>
<dbReference type="KEGG" id="hni:W911_12135"/>
<proteinExistence type="predicted"/>